<proteinExistence type="predicted"/>
<dbReference type="InterPro" id="IPR017927">
    <property type="entry name" value="FAD-bd_FR_type"/>
</dbReference>
<dbReference type="Proteomes" id="UP000319516">
    <property type="component" value="Unassembled WGS sequence"/>
</dbReference>
<keyword evidence="3" id="KW-1185">Reference proteome</keyword>
<feature type="domain" description="FAD-binding FR-type" evidence="1">
    <location>
        <begin position="11"/>
        <end position="138"/>
    </location>
</feature>
<dbReference type="PROSITE" id="PS51384">
    <property type="entry name" value="FAD_FR"/>
    <property type="match status" value="1"/>
</dbReference>
<dbReference type="OrthoDB" id="3291337at2"/>
<sequence length="310" mass="33708">MTTTTETIATWRFFDVTVSRSERLSPSFLRVTFTGEDLGEYADLGLDARMKLVLPTEAGDFAHLPRGEGWYLQWRELPEEQRNPIRTYTTRAVRPEAREVDVDVVLHGDAGPASRWANRMQPGDRLVLMGPNAASDGPHGGVEFRFPEAGRPVLLAGDETAVPAITTILGQLPAYTTGAAFLEVPDHGDRWDVAAPDGVHVTWLHRDGRPHGDLLVPAVQGAAGAMVGAGPAEGPTPERAEEPEDVDIDAEILWEVADSPAQAPGPELYAWFAGEAGVIKTLRRHLVGELGVDRSSVSFMGYWREGRAEG</sequence>
<dbReference type="PANTHER" id="PTHR30157">
    <property type="entry name" value="FERRIC REDUCTASE, NADPH-DEPENDENT"/>
    <property type="match status" value="1"/>
</dbReference>
<gene>
    <name evidence="2" type="ORF">FB467_0105</name>
</gene>
<dbReference type="Gene3D" id="2.40.30.10">
    <property type="entry name" value="Translation factors"/>
    <property type="match status" value="1"/>
</dbReference>
<dbReference type="SUPFAM" id="SSF63380">
    <property type="entry name" value="Riboflavin synthase domain-like"/>
    <property type="match status" value="1"/>
</dbReference>
<name>A0A542YLS9_9MICO</name>
<dbReference type="Pfam" id="PF08021">
    <property type="entry name" value="FAD_binding_9"/>
    <property type="match status" value="1"/>
</dbReference>
<dbReference type="CDD" id="cd06193">
    <property type="entry name" value="siderophore_interacting"/>
    <property type="match status" value="1"/>
</dbReference>
<dbReference type="InterPro" id="IPR013113">
    <property type="entry name" value="SIP_FAD-bd"/>
</dbReference>
<dbReference type="InterPro" id="IPR007037">
    <property type="entry name" value="SIP_rossman_dom"/>
</dbReference>
<dbReference type="AlphaFoldDB" id="A0A542YLS9"/>
<evidence type="ECO:0000313" key="2">
    <source>
        <dbReference type="EMBL" id="TQL49040.1"/>
    </source>
</evidence>
<comment type="caution">
    <text evidence="2">The sequence shown here is derived from an EMBL/GenBank/DDBJ whole genome shotgun (WGS) entry which is preliminary data.</text>
</comment>
<reference evidence="2 3" key="1">
    <citation type="submission" date="2019-06" db="EMBL/GenBank/DDBJ databases">
        <title>Sequencing the genomes of 1000 actinobacteria strains.</title>
        <authorList>
            <person name="Klenk H.-P."/>
        </authorList>
    </citation>
    <scope>NUCLEOTIDE SEQUENCE [LARGE SCALE GENOMIC DNA]</scope>
    <source>
        <strain evidence="2 3">DSM 12335</strain>
    </source>
</reference>
<dbReference type="Pfam" id="PF04954">
    <property type="entry name" value="SIP"/>
    <property type="match status" value="1"/>
</dbReference>
<dbReference type="InterPro" id="IPR039374">
    <property type="entry name" value="SIP_fam"/>
</dbReference>
<dbReference type="EMBL" id="VFOP01000001">
    <property type="protein sequence ID" value="TQL49040.1"/>
    <property type="molecule type" value="Genomic_DNA"/>
</dbReference>
<dbReference type="RefSeq" id="WP_141783350.1">
    <property type="nucleotide sequence ID" value="NZ_BAAAIK010000008.1"/>
</dbReference>
<protein>
    <submittedName>
        <fullName evidence="2">NADPH-dependent ferric siderophore reductase</fullName>
    </submittedName>
</protein>
<dbReference type="InterPro" id="IPR039261">
    <property type="entry name" value="FNR_nucleotide-bd"/>
</dbReference>
<dbReference type="Gene3D" id="3.40.50.80">
    <property type="entry name" value="Nucleotide-binding domain of ferredoxin-NADP reductase (FNR) module"/>
    <property type="match status" value="1"/>
</dbReference>
<dbReference type="PANTHER" id="PTHR30157:SF0">
    <property type="entry name" value="NADPH-DEPENDENT FERRIC-CHELATE REDUCTASE"/>
    <property type="match status" value="1"/>
</dbReference>
<accession>A0A542YLS9</accession>
<organism evidence="2 3">
    <name type="scientific">Ornithinicoccus hortensis</name>
    <dbReference type="NCBI Taxonomy" id="82346"/>
    <lineage>
        <taxon>Bacteria</taxon>
        <taxon>Bacillati</taxon>
        <taxon>Actinomycetota</taxon>
        <taxon>Actinomycetes</taxon>
        <taxon>Micrococcales</taxon>
        <taxon>Intrasporangiaceae</taxon>
        <taxon>Ornithinicoccus</taxon>
    </lineage>
</organism>
<evidence type="ECO:0000259" key="1">
    <source>
        <dbReference type="PROSITE" id="PS51384"/>
    </source>
</evidence>
<dbReference type="GO" id="GO:0016491">
    <property type="term" value="F:oxidoreductase activity"/>
    <property type="evidence" value="ECO:0007669"/>
    <property type="project" value="InterPro"/>
</dbReference>
<evidence type="ECO:0000313" key="3">
    <source>
        <dbReference type="Proteomes" id="UP000319516"/>
    </source>
</evidence>
<dbReference type="InterPro" id="IPR017938">
    <property type="entry name" value="Riboflavin_synthase-like_b-brl"/>
</dbReference>